<organism evidence="1 2">
    <name type="scientific">Choiromyces venosus 120613-1</name>
    <dbReference type="NCBI Taxonomy" id="1336337"/>
    <lineage>
        <taxon>Eukaryota</taxon>
        <taxon>Fungi</taxon>
        <taxon>Dikarya</taxon>
        <taxon>Ascomycota</taxon>
        <taxon>Pezizomycotina</taxon>
        <taxon>Pezizomycetes</taxon>
        <taxon>Pezizales</taxon>
        <taxon>Tuberaceae</taxon>
        <taxon>Choiromyces</taxon>
    </lineage>
</organism>
<protein>
    <submittedName>
        <fullName evidence="1">Uncharacterized protein</fullName>
    </submittedName>
</protein>
<dbReference type="AlphaFoldDB" id="A0A3N4IWX9"/>
<dbReference type="OrthoDB" id="5355583at2759"/>
<evidence type="ECO:0000313" key="1">
    <source>
        <dbReference type="EMBL" id="RPA89457.1"/>
    </source>
</evidence>
<reference evidence="1 2" key="1">
    <citation type="journal article" date="2018" name="Nat. Ecol. Evol.">
        <title>Pezizomycetes genomes reveal the molecular basis of ectomycorrhizal truffle lifestyle.</title>
        <authorList>
            <person name="Murat C."/>
            <person name="Payen T."/>
            <person name="Noel B."/>
            <person name="Kuo A."/>
            <person name="Morin E."/>
            <person name="Chen J."/>
            <person name="Kohler A."/>
            <person name="Krizsan K."/>
            <person name="Balestrini R."/>
            <person name="Da Silva C."/>
            <person name="Montanini B."/>
            <person name="Hainaut M."/>
            <person name="Levati E."/>
            <person name="Barry K.W."/>
            <person name="Belfiori B."/>
            <person name="Cichocki N."/>
            <person name="Clum A."/>
            <person name="Dockter R.B."/>
            <person name="Fauchery L."/>
            <person name="Guy J."/>
            <person name="Iotti M."/>
            <person name="Le Tacon F."/>
            <person name="Lindquist E.A."/>
            <person name="Lipzen A."/>
            <person name="Malagnac F."/>
            <person name="Mello A."/>
            <person name="Molinier V."/>
            <person name="Miyauchi S."/>
            <person name="Poulain J."/>
            <person name="Riccioni C."/>
            <person name="Rubini A."/>
            <person name="Sitrit Y."/>
            <person name="Splivallo R."/>
            <person name="Traeger S."/>
            <person name="Wang M."/>
            <person name="Zifcakova L."/>
            <person name="Wipf D."/>
            <person name="Zambonelli A."/>
            <person name="Paolocci F."/>
            <person name="Nowrousian M."/>
            <person name="Ottonello S."/>
            <person name="Baldrian P."/>
            <person name="Spatafora J.W."/>
            <person name="Henrissat B."/>
            <person name="Nagy L.G."/>
            <person name="Aury J.M."/>
            <person name="Wincker P."/>
            <person name="Grigoriev I.V."/>
            <person name="Bonfante P."/>
            <person name="Martin F.M."/>
        </authorList>
    </citation>
    <scope>NUCLEOTIDE SEQUENCE [LARGE SCALE GENOMIC DNA]</scope>
    <source>
        <strain evidence="1 2">120613-1</strain>
    </source>
</reference>
<proteinExistence type="predicted"/>
<accession>A0A3N4IWX9</accession>
<evidence type="ECO:0000313" key="2">
    <source>
        <dbReference type="Proteomes" id="UP000276215"/>
    </source>
</evidence>
<dbReference type="EMBL" id="ML120579">
    <property type="protein sequence ID" value="RPA89457.1"/>
    <property type="molecule type" value="Genomic_DNA"/>
</dbReference>
<sequence>MGQTGRLGSLVTYEVGAIGEDAIKETKEKVYARIVEYLQFEGYPTEASPDFKEANVNDLVLYVIGPILFDFKKETGRNI</sequence>
<gene>
    <name evidence="1" type="ORF">L873DRAFT_1889414</name>
</gene>
<name>A0A3N4IWX9_9PEZI</name>
<keyword evidence="2" id="KW-1185">Reference proteome</keyword>
<dbReference type="Proteomes" id="UP000276215">
    <property type="component" value="Unassembled WGS sequence"/>
</dbReference>